<proteinExistence type="predicted"/>
<dbReference type="Proteomes" id="UP001549047">
    <property type="component" value="Unassembled WGS sequence"/>
</dbReference>
<accession>A0ABV2J661</accession>
<evidence type="ECO:0000313" key="2">
    <source>
        <dbReference type="EMBL" id="MET3616223.1"/>
    </source>
</evidence>
<name>A0ABV2J661_9HYPH</name>
<feature type="region of interest" description="Disordered" evidence="1">
    <location>
        <begin position="97"/>
        <end position="135"/>
    </location>
</feature>
<sequence length="283" mass="32259">MPKHDLSSRHFQRKISEFCEMRIAPISSKRVLEKIRPYLTSLIIYRKRPPILNGHLDWTAIGEACGIKDDMTAELRKQLRPALDAIIRWLKAPPVADDVSPAKPSARTGKAEAVTKTAAASSTRKPQRGPAPKPIGAFPDPLFEATNDPASFQDALIYHMRRFGDSYWQLYRAVVRLTETFDSKTLLSWIQGERVPRSVASFDILCRIEKRYRLPEGYFKKKLPHQARSVYGHDLGDISPAERRRISLHLPDDFSSLPFTKELVQGSNFNVLHLCGRDRKQVD</sequence>
<evidence type="ECO:0000256" key="1">
    <source>
        <dbReference type="SAM" id="MobiDB-lite"/>
    </source>
</evidence>
<evidence type="ECO:0000313" key="3">
    <source>
        <dbReference type="Proteomes" id="UP001549047"/>
    </source>
</evidence>
<organism evidence="2 3">
    <name type="scientific">Rhizobium aquaticum</name>
    <dbReference type="NCBI Taxonomy" id="1549636"/>
    <lineage>
        <taxon>Bacteria</taxon>
        <taxon>Pseudomonadati</taxon>
        <taxon>Pseudomonadota</taxon>
        <taxon>Alphaproteobacteria</taxon>
        <taxon>Hyphomicrobiales</taxon>
        <taxon>Rhizobiaceae</taxon>
        <taxon>Rhizobium/Agrobacterium group</taxon>
        <taxon>Rhizobium</taxon>
    </lineage>
</organism>
<gene>
    <name evidence="2" type="ORF">ABID16_004572</name>
</gene>
<comment type="caution">
    <text evidence="2">The sequence shown here is derived from an EMBL/GenBank/DDBJ whole genome shotgun (WGS) entry which is preliminary data.</text>
</comment>
<protein>
    <submittedName>
        <fullName evidence="2">Uncharacterized protein</fullName>
    </submittedName>
</protein>
<reference evidence="2 3" key="1">
    <citation type="submission" date="2024-06" db="EMBL/GenBank/DDBJ databases">
        <title>Genomic Encyclopedia of Type Strains, Phase IV (KMG-IV): sequencing the most valuable type-strain genomes for metagenomic binning, comparative biology and taxonomic classification.</title>
        <authorList>
            <person name="Goeker M."/>
        </authorList>
    </citation>
    <scope>NUCLEOTIDE SEQUENCE [LARGE SCALE GENOMIC DNA]</scope>
    <source>
        <strain evidence="2 3">DSM 29780</strain>
    </source>
</reference>
<keyword evidence="3" id="KW-1185">Reference proteome</keyword>
<dbReference type="EMBL" id="JBEPMB010000014">
    <property type="protein sequence ID" value="MET3616223.1"/>
    <property type="molecule type" value="Genomic_DNA"/>
</dbReference>